<feature type="repeat" description="TPR" evidence="2">
    <location>
        <begin position="577"/>
        <end position="610"/>
    </location>
</feature>
<evidence type="ECO:0000256" key="1">
    <source>
        <dbReference type="ARBA" id="ARBA00022729"/>
    </source>
</evidence>
<dbReference type="InParanoid" id="A0A259TWP6"/>
<dbReference type="Gene3D" id="1.25.40.10">
    <property type="entry name" value="Tetratricopeptide repeat domain"/>
    <property type="match status" value="1"/>
</dbReference>
<accession>A0A259TWP6</accession>
<dbReference type="SUPFAM" id="SSF48695">
    <property type="entry name" value="Multiheme cytochromes"/>
    <property type="match status" value="1"/>
</dbReference>
<feature type="repeat" description="TPR" evidence="2">
    <location>
        <begin position="611"/>
        <end position="644"/>
    </location>
</feature>
<evidence type="ECO:0000256" key="2">
    <source>
        <dbReference type="PROSITE-ProRule" id="PRU00339"/>
    </source>
</evidence>
<dbReference type="Pfam" id="PF13432">
    <property type="entry name" value="TPR_16"/>
    <property type="match status" value="2"/>
</dbReference>
<evidence type="ECO:0000313" key="4">
    <source>
        <dbReference type="EMBL" id="OZC02004.1"/>
    </source>
</evidence>
<dbReference type="InterPro" id="IPR051829">
    <property type="entry name" value="Multiheme_Cytochr_ET"/>
</dbReference>
<keyword evidence="1" id="KW-0732">Signal</keyword>
<dbReference type="PANTHER" id="PTHR35038:SF8">
    <property type="entry name" value="C-TYPE POLYHEME CYTOCHROME OMCC"/>
    <property type="match status" value="1"/>
</dbReference>
<comment type="caution">
    <text evidence="4">The sequence shown here is derived from an EMBL/GenBank/DDBJ whole genome shotgun (WGS) entry which is preliminary data.</text>
</comment>
<dbReference type="SUPFAM" id="SSF48452">
    <property type="entry name" value="TPR-like"/>
    <property type="match status" value="1"/>
</dbReference>
<dbReference type="SMART" id="SM00028">
    <property type="entry name" value="TPR"/>
    <property type="match status" value="5"/>
</dbReference>
<dbReference type="Gene3D" id="3.90.10.10">
    <property type="entry name" value="Cytochrome C3"/>
    <property type="match status" value="1"/>
</dbReference>
<evidence type="ECO:0000259" key="3">
    <source>
        <dbReference type="Pfam" id="PF13435"/>
    </source>
</evidence>
<dbReference type="InterPro" id="IPR036280">
    <property type="entry name" value="Multihaem_cyt_sf"/>
</dbReference>
<proteinExistence type="predicted"/>
<dbReference type="EMBL" id="MQWB01000001">
    <property type="protein sequence ID" value="OZC02004.1"/>
    <property type="molecule type" value="Genomic_DNA"/>
</dbReference>
<sequence length="690" mass="73829">MRAARPLALVLPLAIAAAYALAACGGGDAGAALASGGDGWTYVGDEACASCHADVYTDYHRTGMGRSVSVFDPQEAPEQFGPDGESPQVCADDGYCYVAFVRGDSLFQRETRPDTPGWERTHAVSHVVGSGNATRSYFMTVGEADSTAAYVTEMPLTWYVERELWDLSPGYSQTNRRFERPINLECMACHNTAPTHATSQNAYGEIPLGISCERCHGPGSAHVEAFDAGGAPEDTRIVNPSKLSAELELDVCQQCHLTGLSVFAPGEDASTYRPGRPLAAHRAVFVRQEELDDPESFGIASHAERMRKSACFQETAGLENAMTCTTCHDPHKPAEEGSYNVTCQSCHGGAAHETVCSRPDTSGLEDAMTGDCVSCHMRSAGTSDIPHVSFTDHWIQRDPAPSQTGTRLAEEAFERQTPFTLVDLAGARASGAEADVQAGIAYLTLYDTEHRLPHYLTEATTRIRRGLDAGADRADAYIALGRALLAQNDFGGAETALSEAVRRDPQNAYAAYWLGVTRTTRGDARGAVAPLRDAVRLAPRFTEARTELAEALGASGDVAGAVRELERVVRQDPVHHVGAWNDLGLYRLQLGQVEPARQALRRAVALDPMLAPAWVTLGAAALQTGDAPEAERAFLRALRADPASTGALGNLAVIRAQQGRIGDARTLLRQLLAADPSDQRARALLAELGS</sequence>
<name>A0A259TWP6_9BACT</name>
<dbReference type="Gene3D" id="1.10.1130.10">
    <property type="entry name" value="Flavocytochrome C3, Chain A"/>
    <property type="match status" value="1"/>
</dbReference>
<protein>
    <recommendedName>
        <fullName evidence="3">Cytochrome c-552/4 domain-containing protein</fullName>
    </recommendedName>
</protein>
<keyword evidence="5" id="KW-1185">Reference proteome</keyword>
<feature type="repeat" description="TPR" evidence="2">
    <location>
        <begin position="474"/>
        <end position="507"/>
    </location>
</feature>
<dbReference type="PROSITE" id="PS50005">
    <property type="entry name" value="TPR"/>
    <property type="match status" value="3"/>
</dbReference>
<evidence type="ECO:0000313" key="5">
    <source>
        <dbReference type="Proteomes" id="UP000216446"/>
    </source>
</evidence>
<dbReference type="PROSITE" id="PS51257">
    <property type="entry name" value="PROKAR_LIPOPROTEIN"/>
    <property type="match status" value="1"/>
</dbReference>
<dbReference type="PANTHER" id="PTHR35038">
    <property type="entry name" value="DISSIMILATORY SULFITE REDUCTASE SIRA"/>
    <property type="match status" value="1"/>
</dbReference>
<dbReference type="InterPro" id="IPR023155">
    <property type="entry name" value="Cyt_c-552/4"/>
</dbReference>
<feature type="domain" description="Cytochrome c-552/4" evidence="3">
    <location>
        <begin position="182"/>
        <end position="217"/>
    </location>
</feature>
<organism evidence="4 5">
    <name type="scientific">Rubricoccus marinus</name>
    <dbReference type="NCBI Taxonomy" id="716817"/>
    <lineage>
        <taxon>Bacteria</taxon>
        <taxon>Pseudomonadati</taxon>
        <taxon>Rhodothermota</taxon>
        <taxon>Rhodothermia</taxon>
        <taxon>Rhodothermales</taxon>
        <taxon>Rubricoccaceae</taxon>
        <taxon>Rubricoccus</taxon>
    </lineage>
</organism>
<dbReference type="AlphaFoldDB" id="A0A259TWP6"/>
<dbReference type="Pfam" id="PF13435">
    <property type="entry name" value="Cytochrome_C554"/>
    <property type="match status" value="1"/>
</dbReference>
<dbReference type="OrthoDB" id="9814800at2"/>
<dbReference type="InterPro" id="IPR019734">
    <property type="entry name" value="TPR_rpt"/>
</dbReference>
<dbReference type="Proteomes" id="UP000216446">
    <property type="component" value="Unassembled WGS sequence"/>
</dbReference>
<dbReference type="Pfam" id="PF14559">
    <property type="entry name" value="TPR_19"/>
    <property type="match status" value="1"/>
</dbReference>
<gene>
    <name evidence="4" type="ORF">BSZ36_02825</name>
</gene>
<reference evidence="4 5" key="1">
    <citation type="submission" date="2016-11" db="EMBL/GenBank/DDBJ databases">
        <title>Study of marine rhodopsin-containing bacteria.</title>
        <authorList>
            <person name="Yoshizawa S."/>
            <person name="Kumagai Y."/>
            <person name="Kogure K."/>
        </authorList>
    </citation>
    <scope>NUCLEOTIDE SEQUENCE [LARGE SCALE GENOMIC DNA]</scope>
    <source>
        <strain evidence="4 5">SG-29</strain>
    </source>
</reference>
<dbReference type="CDD" id="cd08168">
    <property type="entry name" value="Cytochrom_C3"/>
    <property type="match status" value="1"/>
</dbReference>
<dbReference type="RefSeq" id="WP_094545795.1">
    <property type="nucleotide sequence ID" value="NZ_MQWB01000001.1"/>
</dbReference>
<dbReference type="InterPro" id="IPR011990">
    <property type="entry name" value="TPR-like_helical_dom_sf"/>
</dbReference>
<keyword evidence="2" id="KW-0802">TPR repeat</keyword>